<gene>
    <name evidence="1" type="ORF">Vadar_014245</name>
</gene>
<dbReference type="EMBL" id="CM037153">
    <property type="protein sequence ID" value="KAH7857580.1"/>
    <property type="molecule type" value="Genomic_DNA"/>
</dbReference>
<evidence type="ECO:0000313" key="2">
    <source>
        <dbReference type="Proteomes" id="UP000828048"/>
    </source>
</evidence>
<reference evidence="1 2" key="1">
    <citation type="journal article" date="2021" name="Hortic Res">
        <title>High-quality reference genome and annotation aids understanding of berry development for evergreen blueberry (Vaccinium darrowii).</title>
        <authorList>
            <person name="Yu J."/>
            <person name="Hulse-Kemp A.M."/>
            <person name="Babiker E."/>
            <person name="Staton M."/>
        </authorList>
    </citation>
    <scope>NUCLEOTIDE SEQUENCE [LARGE SCALE GENOMIC DNA]</scope>
    <source>
        <strain evidence="2">cv. NJ 8807/NJ 8810</strain>
        <tissue evidence="1">Young leaf</tissue>
    </source>
</reference>
<dbReference type="Proteomes" id="UP000828048">
    <property type="component" value="Chromosome 3"/>
</dbReference>
<organism evidence="1 2">
    <name type="scientific">Vaccinium darrowii</name>
    <dbReference type="NCBI Taxonomy" id="229202"/>
    <lineage>
        <taxon>Eukaryota</taxon>
        <taxon>Viridiplantae</taxon>
        <taxon>Streptophyta</taxon>
        <taxon>Embryophyta</taxon>
        <taxon>Tracheophyta</taxon>
        <taxon>Spermatophyta</taxon>
        <taxon>Magnoliopsida</taxon>
        <taxon>eudicotyledons</taxon>
        <taxon>Gunneridae</taxon>
        <taxon>Pentapetalae</taxon>
        <taxon>asterids</taxon>
        <taxon>Ericales</taxon>
        <taxon>Ericaceae</taxon>
        <taxon>Vaccinioideae</taxon>
        <taxon>Vaccinieae</taxon>
        <taxon>Vaccinium</taxon>
    </lineage>
</organism>
<comment type="caution">
    <text evidence="1">The sequence shown here is derived from an EMBL/GenBank/DDBJ whole genome shotgun (WGS) entry which is preliminary data.</text>
</comment>
<evidence type="ECO:0000313" key="1">
    <source>
        <dbReference type="EMBL" id="KAH7857580.1"/>
    </source>
</evidence>
<keyword evidence="2" id="KW-1185">Reference proteome</keyword>
<proteinExistence type="predicted"/>
<name>A0ACB7YVH2_9ERIC</name>
<accession>A0ACB7YVH2</accession>
<sequence length="433" mass="48808">MHIKRGKLDEIIDPSLNGEMTPHNLKYFAVLAKKCLRQHPNGRPTMAEVAESLEIALASHKHKERSGKKTVKTFQGIKHVLIGKNSWWRERTGNGSNHGGRQSNHSEPISDNVAQSVYTCFSLAEIRAATNDFDEGLLIDGDSFVRLYKGCMVGELLWLRSNGFCNEEHELILVYDCTVIGTLNSHLLEINNDPLLWKKRLPICIDIARGLEYLHTNVDIQFIYRNIKPSNVFLDDKGVAKFCAFELSVPIPSSITTETLQTAVCCMLGYTDPDYFLYGTVTKKSVVYTFGVMLLEILCAKKPYTHVPKTDEDSLLPWFKGCIKRGTIEMVIDPYLIGIIAPECFRHYVNTALSCLVKESIRRPSMNDVLGSLQSSLQLQEAWENSFQMGMAFFPGSYNDTISVDSEFTIGEQSFLISDLVQSWRNISPSVSE</sequence>
<protein>
    <submittedName>
        <fullName evidence="1">Uncharacterized protein</fullName>
    </submittedName>
</protein>